<gene>
    <name evidence="1" type="ORF">CC80DRAFT_263140</name>
</gene>
<organism evidence="1 2">
    <name type="scientific">Byssothecium circinans</name>
    <dbReference type="NCBI Taxonomy" id="147558"/>
    <lineage>
        <taxon>Eukaryota</taxon>
        <taxon>Fungi</taxon>
        <taxon>Dikarya</taxon>
        <taxon>Ascomycota</taxon>
        <taxon>Pezizomycotina</taxon>
        <taxon>Dothideomycetes</taxon>
        <taxon>Pleosporomycetidae</taxon>
        <taxon>Pleosporales</taxon>
        <taxon>Massarineae</taxon>
        <taxon>Massarinaceae</taxon>
        <taxon>Byssothecium</taxon>
    </lineage>
</organism>
<proteinExistence type="predicted"/>
<name>A0A6A5UA54_9PLEO</name>
<protein>
    <submittedName>
        <fullName evidence="1">Uncharacterized protein</fullName>
    </submittedName>
</protein>
<dbReference type="Proteomes" id="UP000800035">
    <property type="component" value="Unassembled WGS sequence"/>
</dbReference>
<accession>A0A6A5UA54</accession>
<reference evidence="1" key="1">
    <citation type="journal article" date="2020" name="Stud. Mycol.">
        <title>101 Dothideomycetes genomes: a test case for predicting lifestyles and emergence of pathogens.</title>
        <authorList>
            <person name="Haridas S."/>
            <person name="Albert R."/>
            <person name="Binder M."/>
            <person name="Bloem J."/>
            <person name="Labutti K."/>
            <person name="Salamov A."/>
            <person name="Andreopoulos B."/>
            <person name="Baker S."/>
            <person name="Barry K."/>
            <person name="Bills G."/>
            <person name="Bluhm B."/>
            <person name="Cannon C."/>
            <person name="Castanera R."/>
            <person name="Culley D."/>
            <person name="Daum C."/>
            <person name="Ezra D."/>
            <person name="Gonzalez J."/>
            <person name="Henrissat B."/>
            <person name="Kuo A."/>
            <person name="Liang C."/>
            <person name="Lipzen A."/>
            <person name="Lutzoni F."/>
            <person name="Magnuson J."/>
            <person name="Mondo S."/>
            <person name="Nolan M."/>
            <person name="Ohm R."/>
            <person name="Pangilinan J."/>
            <person name="Park H.-J."/>
            <person name="Ramirez L."/>
            <person name="Alfaro M."/>
            <person name="Sun H."/>
            <person name="Tritt A."/>
            <person name="Yoshinaga Y."/>
            <person name="Zwiers L.-H."/>
            <person name="Turgeon B."/>
            <person name="Goodwin S."/>
            <person name="Spatafora J."/>
            <person name="Crous P."/>
            <person name="Grigoriev I."/>
        </authorList>
    </citation>
    <scope>NUCLEOTIDE SEQUENCE</scope>
    <source>
        <strain evidence="1">CBS 675.92</strain>
    </source>
</reference>
<evidence type="ECO:0000313" key="1">
    <source>
        <dbReference type="EMBL" id="KAF1960712.1"/>
    </source>
</evidence>
<keyword evidence="2" id="KW-1185">Reference proteome</keyword>
<evidence type="ECO:0000313" key="2">
    <source>
        <dbReference type="Proteomes" id="UP000800035"/>
    </source>
</evidence>
<dbReference type="AlphaFoldDB" id="A0A6A5UA54"/>
<dbReference type="EMBL" id="ML976982">
    <property type="protein sequence ID" value="KAF1960712.1"/>
    <property type="molecule type" value="Genomic_DNA"/>
</dbReference>
<sequence>MQLPPSKYFFSKLQYSPSRSFCTRLHHSSTKDRHFPQQADGRPIHRPYFGLPLQGFRSKVSSTTPFSFTTHFGRLIQVPTRGKCIAYSCPGRRERRQIVGTPVRRRWLPVPQFKLLFIFRGVRLYVERELLQRFWAGAIVWMLSKGKTLGNSTCVVTSLCLLLYFLSPGKARCSPGGTMVA</sequence>